<keyword evidence="3" id="KW-1185">Reference proteome</keyword>
<comment type="caution">
    <text evidence="2">The sequence shown here is derived from an EMBL/GenBank/DDBJ whole genome shotgun (WGS) entry which is preliminary data.</text>
</comment>
<evidence type="ECO:0000313" key="2">
    <source>
        <dbReference type="EMBL" id="KIL39963.1"/>
    </source>
</evidence>
<dbReference type="Pfam" id="PF03483">
    <property type="entry name" value="B3_4"/>
    <property type="match status" value="1"/>
</dbReference>
<evidence type="ECO:0000259" key="1">
    <source>
        <dbReference type="Pfam" id="PF03483"/>
    </source>
</evidence>
<dbReference type="InterPro" id="IPR005146">
    <property type="entry name" value="B3/B4_tRNA-bd"/>
</dbReference>
<dbReference type="Proteomes" id="UP000031967">
    <property type="component" value="Unassembled WGS sequence"/>
</dbReference>
<gene>
    <name evidence="2" type="ORF">SD70_16360</name>
</gene>
<dbReference type="SUPFAM" id="SSF56037">
    <property type="entry name" value="PheT/TilS domain"/>
    <property type="match status" value="1"/>
</dbReference>
<reference evidence="2 3" key="1">
    <citation type="submission" date="2014-12" db="EMBL/GenBank/DDBJ databases">
        <title>Draft genome sequence of Paenibacillus kamchatkensis strain B-2647.</title>
        <authorList>
            <person name="Karlyshev A.V."/>
            <person name="Kudryashova E.B."/>
        </authorList>
    </citation>
    <scope>NUCLEOTIDE SEQUENCE [LARGE SCALE GENOMIC DNA]</scope>
    <source>
        <strain evidence="2 3">VKM B-2647</strain>
    </source>
</reference>
<evidence type="ECO:0000313" key="3">
    <source>
        <dbReference type="Proteomes" id="UP000031967"/>
    </source>
</evidence>
<accession>A0ABR5AGU8</accession>
<dbReference type="InterPro" id="IPR020825">
    <property type="entry name" value="Phe-tRNA_synthase-like_B3/B4"/>
</dbReference>
<feature type="domain" description="B3/B4 tRNA-binding" evidence="1">
    <location>
        <begin position="115"/>
        <end position="187"/>
    </location>
</feature>
<sequence length="222" mass="24919">MYLIENTCKNGPGACSMGILILRHVENVESAAKRLEPVKRDLEQTIREQYGQASRKQLASVHPTDVYVSYYKTFGYSYHVLLQLESVIKGKPIPNVLAPVTAMFVAELKNTVLTAGHDLEKVTFPLQVKRATGNERYTSINGKELSVVPEDILLADQEGVISSILKGPDDRTSIRKQTRHLLFTAYAPSGIEQELVERHLDDIEAYIRMFVPESVTALKLVY</sequence>
<organism evidence="2 3">
    <name type="scientific">Gordoniibacillus kamchatkensis</name>
    <dbReference type="NCBI Taxonomy" id="1590651"/>
    <lineage>
        <taxon>Bacteria</taxon>
        <taxon>Bacillati</taxon>
        <taxon>Bacillota</taxon>
        <taxon>Bacilli</taxon>
        <taxon>Bacillales</taxon>
        <taxon>Paenibacillaceae</taxon>
        <taxon>Gordoniibacillus</taxon>
    </lineage>
</organism>
<dbReference type="Gene3D" id="3.50.40.10">
    <property type="entry name" value="Phenylalanyl-trna Synthetase, Chain B, domain 3"/>
    <property type="match status" value="1"/>
</dbReference>
<proteinExistence type="predicted"/>
<dbReference type="EMBL" id="JXAK01000028">
    <property type="protein sequence ID" value="KIL39963.1"/>
    <property type="molecule type" value="Genomic_DNA"/>
</dbReference>
<name>A0ABR5AGU8_9BACL</name>
<protein>
    <recommendedName>
        <fullName evidence="1">B3/B4 tRNA-binding domain-containing protein</fullName>
    </recommendedName>
</protein>